<name>A0A1T5J9M3_9BACT</name>
<reference evidence="2 3" key="1">
    <citation type="submission" date="2017-02" db="EMBL/GenBank/DDBJ databases">
        <authorList>
            <person name="Peterson S.W."/>
        </authorList>
    </citation>
    <scope>NUCLEOTIDE SEQUENCE [LARGE SCALE GENOMIC DNA]</scope>
    <source>
        <strain evidence="2 3">DSM 25262</strain>
    </source>
</reference>
<dbReference type="OrthoDB" id="344729at2"/>
<protein>
    <recommendedName>
        <fullName evidence="4">YHS domain-containing protein</fullName>
    </recommendedName>
</protein>
<keyword evidence="3" id="KW-1185">Reference proteome</keyword>
<gene>
    <name evidence="2" type="ORF">SAMN05660236_0886</name>
</gene>
<accession>A0A1T5J9M3</accession>
<proteinExistence type="predicted"/>
<sequence length="159" mass="17675">MKLISVTVAIAFLSLFSGSSAYSQVNPIGKDKVAIGGYDVVAYFVSGKATPGDPKIKTTHNAVIYYFSTIENQEAFIKQPTRYLPQYDGYCALAVGAQKKKVNINPETFKITNGKLYLFYNSSHALSGNKFNSLEPWLKDEEALIKKSNENWVSMSKKK</sequence>
<dbReference type="NCBIfam" id="NF041384">
    <property type="entry name" value="YHS_seleno_dom"/>
    <property type="match status" value="1"/>
</dbReference>
<evidence type="ECO:0008006" key="4">
    <source>
        <dbReference type="Google" id="ProtNLM"/>
    </source>
</evidence>
<feature type="chain" id="PRO_5012572297" description="YHS domain-containing protein" evidence="1">
    <location>
        <begin position="22"/>
        <end position="159"/>
    </location>
</feature>
<dbReference type="RefSeq" id="WP_079685474.1">
    <property type="nucleotide sequence ID" value="NZ_FUZU01000001.1"/>
</dbReference>
<dbReference type="Proteomes" id="UP000190961">
    <property type="component" value="Unassembled WGS sequence"/>
</dbReference>
<evidence type="ECO:0000313" key="3">
    <source>
        <dbReference type="Proteomes" id="UP000190961"/>
    </source>
</evidence>
<dbReference type="AlphaFoldDB" id="A0A1T5J9M3"/>
<dbReference type="EMBL" id="FUZU01000001">
    <property type="protein sequence ID" value="SKC47962.1"/>
    <property type="molecule type" value="Genomic_DNA"/>
</dbReference>
<dbReference type="STRING" id="688867.SAMN05660236_0886"/>
<keyword evidence="1" id="KW-0732">Signal</keyword>
<evidence type="ECO:0000256" key="1">
    <source>
        <dbReference type="SAM" id="SignalP"/>
    </source>
</evidence>
<feature type="signal peptide" evidence="1">
    <location>
        <begin position="1"/>
        <end position="21"/>
    </location>
</feature>
<organism evidence="2 3">
    <name type="scientific">Ohtaekwangia koreensis</name>
    <dbReference type="NCBI Taxonomy" id="688867"/>
    <lineage>
        <taxon>Bacteria</taxon>
        <taxon>Pseudomonadati</taxon>
        <taxon>Bacteroidota</taxon>
        <taxon>Cytophagia</taxon>
        <taxon>Cytophagales</taxon>
        <taxon>Fulvivirgaceae</taxon>
        <taxon>Ohtaekwangia</taxon>
    </lineage>
</organism>
<evidence type="ECO:0000313" key="2">
    <source>
        <dbReference type="EMBL" id="SKC47962.1"/>
    </source>
</evidence>